<proteinExistence type="inferred from homology"/>
<evidence type="ECO:0000256" key="6">
    <source>
        <dbReference type="ARBA" id="ARBA00023288"/>
    </source>
</evidence>
<dbReference type="InParanoid" id="A0A0B2UKN4"/>
<dbReference type="InterPro" id="IPR018247">
    <property type="entry name" value="EF_Hand_1_Ca_BS"/>
</dbReference>
<evidence type="ECO:0000313" key="9">
    <source>
        <dbReference type="Proteomes" id="UP000031056"/>
    </source>
</evidence>
<dbReference type="EMBL" id="JOKQ01000004">
    <property type="protein sequence ID" value="KHN69928.1"/>
    <property type="molecule type" value="Genomic_DNA"/>
</dbReference>
<organism evidence="8 9">
    <name type="scientific">Ordospora colligata OC4</name>
    <dbReference type="NCBI Taxonomy" id="1354746"/>
    <lineage>
        <taxon>Eukaryota</taxon>
        <taxon>Fungi</taxon>
        <taxon>Fungi incertae sedis</taxon>
        <taxon>Microsporidia</taxon>
        <taxon>Ordosporidae</taxon>
        <taxon>Ordospora</taxon>
    </lineage>
</organism>
<name>A0A0B2UKN4_9MICR</name>
<dbReference type="SMART" id="SM00054">
    <property type="entry name" value="EFh"/>
    <property type="match status" value="1"/>
</dbReference>
<protein>
    <submittedName>
        <fullName evidence="8">Ca2+-binding protein</fullName>
    </submittedName>
</protein>
<reference evidence="8 9" key="1">
    <citation type="journal article" date="2014" name="MBio">
        <title>The Ordospora colligata genome; evolution of extreme reduction in microsporidia and host-to-parasite horizontal gene transfer.</title>
        <authorList>
            <person name="Pombert J.-F."/>
            <person name="Haag K.L."/>
            <person name="Beidas S."/>
            <person name="Ebert D."/>
            <person name="Keeling P.J."/>
        </authorList>
    </citation>
    <scope>NUCLEOTIDE SEQUENCE [LARGE SCALE GENOMIC DNA]</scope>
    <source>
        <strain evidence="8 9">OC4</strain>
    </source>
</reference>
<dbReference type="PANTHER" id="PTHR23055">
    <property type="entry name" value="CALCIUM BINDING PROTEINS"/>
    <property type="match status" value="1"/>
</dbReference>
<dbReference type="PANTHER" id="PTHR23055:SF178">
    <property type="entry name" value="NEUROCALCIN HOMOLOG"/>
    <property type="match status" value="1"/>
</dbReference>
<dbReference type="InterPro" id="IPR011992">
    <property type="entry name" value="EF-hand-dom_pair"/>
</dbReference>
<keyword evidence="2" id="KW-0519">Myristate</keyword>
<dbReference type="SUPFAM" id="SSF47473">
    <property type="entry name" value="EF-hand"/>
    <property type="match status" value="1"/>
</dbReference>
<dbReference type="GeneID" id="26261563"/>
<evidence type="ECO:0000256" key="3">
    <source>
        <dbReference type="ARBA" id="ARBA00022723"/>
    </source>
</evidence>
<dbReference type="Gene3D" id="1.10.238.10">
    <property type="entry name" value="EF-hand"/>
    <property type="match status" value="1"/>
</dbReference>
<keyword evidence="4" id="KW-0677">Repeat</keyword>
<evidence type="ECO:0000256" key="4">
    <source>
        <dbReference type="ARBA" id="ARBA00022737"/>
    </source>
</evidence>
<dbReference type="STRING" id="1354746.A0A0B2UKN4"/>
<dbReference type="InterPro" id="IPR028846">
    <property type="entry name" value="Recoverin"/>
</dbReference>
<evidence type="ECO:0000259" key="7">
    <source>
        <dbReference type="PROSITE" id="PS50222"/>
    </source>
</evidence>
<evidence type="ECO:0000256" key="1">
    <source>
        <dbReference type="ARBA" id="ARBA00006049"/>
    </source>
</evidence>
<dbReference type="HOGENOM" id="CLU_072366_1_0_1"/>
<evidence type="ECO:0000256" key="5">
    <source>
        <dbReference type="ARBA" id="ARBA00022837"/>
    </source>
</evidence>
<dbReference type="FunCoup" id="A0A0B2UKN4">
    <property type="interactions" value="19"/>
</dbReference>
<dbReference type="Pfam" id="PF13499">
    <property type="entry name" value="EF-hand_7"/>
    <property type="match status" value="1"/>
</dbReference>
<comment type="caution">
    <text evidence="8">The sequence shown here is derived from an EMBL/GenBank/DDBJ whole genome shotgun (WGS) entry which is preliminary data.</text>
</comment>
<dbReference type="AlphaFoldDB" id="A0A0B2UKN4"/>
<gene>
    <name evidence="8" type="ORF">M896_041250</name>
</gene>
<keyword evidence="6" id="KW-0449">Lipoprotein</keyword>
<dbReference type="InterPro" id="IPR002048">
    <property type="entry name" value="EF_hand_dom"/>
</dbReference>
<dbReference type="PROSITE" id="PS00018">
    <property type="entry name" value="EF_HAND_1"/>
    <property type="match status" value="1"/>
</dbReference>
<evidence type="ECO:0000313" key="8">
    <source>
        <dbReference type="EMBL" id="KHN69928.1"/>
    </source>
</evidence>
<feature type="domain" description="EF-hand" evidence="7">
    <location>
        <begin position="96"/>
        <end position="131"/>
    </location>
</feature>
<keyword evidence="3" id="KW-0479">Metal-binding</keyword>
<dbReference type="VEuPathDB" id="MicrosporidiaDB:M896_041250"/>
<dbReference type="OrthoDB" id="191686at2759"/>
<dbReference type="Proteomes" id="UP000031056">
    <property type="component" value="Unassembled WGS sequence"/>
</dbReference>
<dbReference type="CDD" id="cd00051">
    <property type="entry name" value="EFh"/>
    <property type="match status" value="1"/>
</dbReference>
<dbReference type="GO" id="GO:0005509">
    <property type="term" value="F:calcium ion binding"/>
    <property type="evidence" value="ECO:0007669"/>
    <property type="project" value="InterPro"/>
</dbReference>
<keyword evidence="5" id="KW-0106">Calcium</keyword>
<accession>A0A0B2UKN4</accession>
<dbReference type="PROSITE" id="PS50222">
    <property type="entry name" value="EF_HAND_2"/>
    <property type="match status" value="1"/>
</dbReference>
<dbReference type="PRINTS" id="PR00450">
    <property type="entry name" value="RECOVERIN"/>
</dbReference>
<dbReference type="RefSeq" id="XP_014563970.1">
    <property type="nucleotide sequence ID" value="XM_014708484.1"/>
</dbReference>
<keyword evidence="9" id="KW-1185">Reference proteome</keyword>
<sequence length="183" mass="21083">MGSSVSTMSEDMDSDLRQFSHFPTNDLHQWLVAFKKAYPTGYITAKNLEDMFRGYFPFGSPEAFSKRLFETINISESCAIDFHELMIAYSILVKGSDHERLRWIFRFYDTDGDGVVSRQEMLCVIQSIIEMTSKTLELGLDPSSVTENIFNSIDYSKNTLNFEDFKTLLVQNKKAFDMLIPFS</sequence>
<evidence type="ECO:0000256" key="2">
    <source>
        <dbReference type="ARBA" id="ARBA00022707"/>
    </source>
</evidence>
<comment type="similarity">
    <text evidence="1">Belongs to the recoverin family.</text>
</comment>